<keyword evidence="7 10" id="KW-0799">Topoisomerase</keyword>
<evidence type="ECO:0000256" key="8">
    <source>
        <dbReference type="ARBA" id="ARBA00023125"/>
    </source>
</evidence>
<evidence type="ECO:0000256" key="5">
    <source>
        <dbReference type="ARBA" id="ARBA00022833"/>
    </source>
</evidence>
<dbReference type="Gene3D" id="1.10.290.10">
    <property type="entry name" value="Topoisomerase I, domain 4"/>
    <property type="match status" value="1"/>
</dbReference>
<dbReference type="GO" id="GO:0008270">
    <property type="term" value="F:zinc ion binding"/>
    <property type="evidence" value="ECO:0007669"/>
    <property type="project" value="UniProtKB-KW"/>
</dbReference>
<feature type="site" description="Interaction with DNA" evidence="10">
    <location>
        <position position="283"/>
    </location>
</feature>
<dbReference type="EMBL" id="MGGW01000002">
    <property type="protein sequence ID" value="OGM55526.1"/>
    <property type="molecule type" value="Genomic_DNA"/>
</dbReference>
<comment type="similarity">
    <text evidence="2 10">Belongs to the type IA topoisomerase family.</text>
</comment>
<dbReference type="Proteomes" id="UP000178603">
    <property type="component" value="Unassembled WGS sequence"/>
</dbReference>
<dbReference type="SMART" id="SM00493">
    <property type="entry name" value="TOPRIM"/>
    <property type="match status" value="1"/>
</dbReference>
<evidence type="ECO:0000256" key="3">
    <source>
        <dbReference type="ARBA" id="ARBA00022723"/>
    </source>
</evidence>
<feature type="site" description="Interaction with DNA" evidence="10">
    <location>
        <position position="151"/>
    </location>
</feature>
<dbReference type="PROSITE" id="PS50880">
    <property type="entry name" value="TOPRIM"/>
    <property type="match status" value="1"/>
</dbReference>
<evidence type="ECO:0000256" key="6">
    <source>
        <dbReference type="ARBA" id="ARBA00022842"/>
    </source>
</evidence>
<evidence type="ECO:0000256" key="7">
    <source>
        <dbReference type="ARBA" id="ARBA00023029"/>
    </source>
</evidence>
<dbReference type="Gene3D" id="3.40.50.140">
    <property type="match status" value="1"/>
</dbReference>
<evidence type="ECO:0000256" key="10">
    <source>
        <dbReference type="HAMAP-Rule" id="MF_00952"/>
    </source>
</evidence>
<reference evidence="13 14" key="1">
    <citation type="journal article" date="2016" name="Nat. Commun.">
        <title>Thousands of microbial genomes shed light on interconnected biogeochemical processes in an aquifer system.</title>
        <authorList>
            <person name="Anantharaman K."/>
            <person name="Brown C.T."/>
            <person name="Hug L.A."/>
            <person name="Sharon I."/>
            <person name="Castelle C.J."/>
            <person name="Probst A.J."/>
            <person name="Thomas B.C."/>
            <person name="Singh A."/>
            <person name="Wilkins M.J."/>
            <person name="Karaoz U."/>
            <person name="Brodie E.L."/>
            <person name="Williams K.H."/>
            <person name="Hubbard S.S."/>
            <person name="Banfield J.F."/>
        </authorList>
    </citation>
    <scope>NUCLEOTIDE SEQUENCE [LARGE SCALE GENOMIC DNA]</scope>
</reference>
<dbReference type="CDD" id="cd00186">
    <property type="entry name" value="TOP1Ac"/>
    <property type="match status" value="1"/>
</dbReference>
<organism evidence="13 14">
    <name type="scientific">Candidatus Woesebacteria bacterium RIFCSPHIGHO2_12_FULL_41_24</name>
    <dbReference type="NCBI Taxonomy" id="1802510"/>
    <lineage>
        <taxon>Bacteria</taxon>
        <taxon>Candidatus Woeseibacteriota</taxon>
    </lineage>
</organism>
<protein>
    <recommendedName>
        <fullName evidence="10">DNA topoisomerase 1</fullName>
        <ecNumber evidence="10">5.6.2.1</ecNumber>
    </recommendedName>
    <alternativeName>
        <fullName evidence="10">DNA topoisomerase I</fullName>
    </alternativeName>
</protein>
<comment type="subunit">
    <text evidence="10">Monomer.</text>
</comment>
<keyword evidence="4" id="KW-0863">Zinc-finger</keyword>
<dbReference type="InterPro" id="IPR034149">
    <property type="entry name" value="TOPRIM_TopoI"/>
</dbReference>
<dbReference type="InterPro" id="IPR006171">
    <property type="entry name" value="TOPRIM_dom"/>
</dbReference>
<evidence type="ECO:0000259" key="11">
    <source>
        <dbReference type="PROSITE" id="PS50880"/>
    </source>
</evidence>
<dbReference type="InterPro" id="IPR005733">
    <property type="entry name" value="TopoI_bac-type"/>
</dbReference>
<comment type="function">
    <text evidence="10">Releases the supercoiling and torsional tension of DNA, which is introduced during the DNA replication and transcription, by transiently cleaving and rejoining one strand of the DNA duplex. Introduces a single-strand break via transesterification at a target site in duplex DNA. The scissile phosphodiester is attacked by the catalytic tyrosine of the enzyme, resulting in the formation of a DNA-(5'-phosphotyrosyl)-enzyme intermediate and the expulsion of a 3'-OH DNA strand. The free DNA strand then undergoes passage around the unbroken strand, thus removing DNA supercoils. Finally, in the religation step, the DNA 3'-OH attacks the covalent intermediate to expel the active-site tyrosine and restore the DNA phosphodiester backbone.</text>
</comment>
<dbReference type="HAMAP" id="MF_00952">
    <property type="entry name" value="Topoisom_1_prok"/>
    <property type="match status" value="1"/>
</dbReference>
<dbReference type="AlphaFoldDB" id="A0A1F8AUX1"/>
<feature type="domain" description="Topo IA-type catalytic" evidence="12">
    <location>
        <begin position="125"/>
        <end position="538"/>
    </location>
</feature>
<gene>
    <name evidence="10" type="primary">topA</name>
    <name evidence="13" type="ORF">A3E44_01225</name>
</gene>
<feature type="region of interest" description="Interaction with DNA" evidence="10">
    <location>
        <begin position="159"/>
        <end position="164"/>
    </location>
</feature>
<dbReference type="SMART" id="SM00437">
    <property type="entry name" value="TOP1Ac"/>
    <property type="match status" value="1"/>
</dbReference>
<dbReference type="InterPro" id="IPR013825">
    <property type="entry name" value="Topo_IA_cen_sub2"/>
</dbReference>
<dbReference type="EC" id="5.6.2.1" evidence="10"/>
<dbReference type="InterPro" id="IPR028612">
    <property type="entry name" value="Topoisom_1_IA"/>
</dbReference>
<feature type="domain" description="Toprim" evidence="11">
    <location>
        <begin position="1"/>
        <end position="117"/>
    </location>
</feature>
<dbReference type="InterPro" id="IPR023405">
    <property type="entry name" value="Topo_IA_core_domain"/>
</dbReference>
<dbReference type="PRINTS" id="PR00417">
    <property type="entry name" value="PRTPISMRASEI"/>
</dbReference>
<dbReference type="InterPro" id="IPR003601">
    <property type="entry name" value="Topo_IA_2"/>
</dbReference>
<dbReference type="InterPro" id="IPR003602">
    <property type="entry name" value="Topo_IA_DNA-bd_dom"/>
</dbReference>
<dbReference type="PANTHER" id="PTHR42785:SF1">
    <property type="entry name" value="DNA TOPOISOMERASE"/>
    <property type="match status" value="1"/>
</dbReference>
<dbReference type="InterPro" id="IPR013824">
    <property type="entry name" value="Topo_IA_cen_sub1"/>
</dbReference>
<feature type="site" description="Interaction with DNA" evidence="10">
    <location>
        <position position="470"/>
    </location>
</feature>
<dbReference type="GO" id="GO:0005694">
    <property type="term" value="C:chromosome"/>
    <property type="evidence" value="ECO:0007669"/>
    <property type="project" value="InterPro"/>
</dbReference>
<dbReference type="NCBIfam" id="TIGR01051">
    <property type="entry name" value="topA_bact"/>
    <property type="match status" value="1"/>
</dbReference>
<feature type="site" description="Interaction with DNA" evidence="10">
    <location>
        <position position="136"/>
    </location>
</feature>
<dbReference type="Gene3D" id="1.10.460.10">
    <property type="entry name" value="Topoisomerase I, domain 2"/>
    <property type="match status" value="1"/>
</dbReference>
<feature type="site" description="Interaction with DNA" evidence="10">
    <location>
        <position position="139"/>
    </location>
</feature>
<keyword evidence="8 10" id="KW-0238">DNA-binding</keyword>
<dbReference type="PROSITE" id="PS52039">
    <property type="entry name" value="TOPO_IA_2"/>
    <property type="match status" value="1"/>
</dbReference>
<proteinExistence type="inferred from homology"/>
<keyword evidence="9 10" id="KW-0413">Isomerase</keyword>
<keyword evidence="3" id="KW-0479">Metal-binding</keyword>
<comment type="caution">
    <text evidence="13">The sequence shown here is derived from an EMBL/GenBank/DDBJ whole genome shotgun (WGS) entry which is preliminary data.</text>
</comment>
<keyword evidence="6" id="KW-0460">Magnesium</keyword>
<dbReference type="GO" id="GO:0003917">
    <property type="term" value="F:DNA topoisomerase type I (single strand cut, ATP-independent) activity"/>
    <property type="evidence" value="ECO:0007669"/>
    <property type="project" value="UniProtKB-UniRule"/>
</dbReference>
<dbReference type="Pfam" id="PF01396">
    <property type="entry name" value="Zn_ribbon_Top1"/>
    <property type="match status" value="2"/>
</dbReference>
<dbReference type="InterPro" id="IPR013497">
    <property type="entry name" value="Topo_IA_cen"/>
</dbReference>
<keyword evidence="5" id="KW-0862">Zinc</keyword>
<feature type="site" description="Interaction with DNA" evidence="10">
    <location>
        <position position="31"/>
    </location>
</feature>
<dbReference type="SMART" id="SM00436">
    <property type="entry name" value="TOP1Bc"/>
    <property type="match status" value="1"/>
</dbReference>
<dbReference type="Pfam" id="PF01131">
    <property type="entry name" value="Topoisom_bac"/>
    <property type="match status" value="1"/>
</dbReference>
<sequence>MNLIIVESPTKARTLARFLGKDFAVEATMGHIKDLPKSKLSIDVENNFDPQYVDVPDKEKVIRLLQKMAKKAKTVYLATDPDREGEAISAHVKEVIGDGKTQRIVFHEITKEAIEEALKNPRGIDINLVSAQTARRVLDRLVGYKLSPLLWKKVRRGLSAGRVQSVAVRLVVEREREIEAFKPKEYWEIDVEVAKKDKQKFIVRLIKKEINTKKSADGVVGDLTKANYSAKNVTKKEVKKNPYPPFTTSTLTQAAARLLGWSSKKTMSVAQSLYEEGKITYHRTDSVNMAASAVAVARKYIQQKYGANYLPSEARGFKRQSKLVQEAHEAIRPTNVNVTEAHTARFEKDSTRLYSLIWKRFIACQMSQAVYNQTTVDVSADSYLLRATGTIMQFDGWRRVFGGQNPNETEAALPDVIDGEPLDLVKVMPNQKFTTPPPRYNEASLIKTLEKLGIGRPSTYAPTISTIQVRSYVEKDEGAFKPTTVGVAVNDFLVKNFPEELEYSFTAKMEDGLDSIAKGDTEWHGMIKDFWGPFVKKLGYVEEKSKRVKIETEKLGRKCPECKEGELVIRTGRFGKFISCSRFPECRHTEKLIDKAGMKCPECKDGDVIIKRTKRGRKFFGCSRYPDCKWASWTKPQK</sequence>
<dbReference type="InterPro" id="IPR013826">
    <property type="entry name" value="Topo_IA_cen_sub3"/>
</dbReference>
<dbReference type="GO" id="GO:0003677">
    <property type="term" value="F:DNA binding"/>
    <property type="evidence" value="ECO:0007669"/>
    <property type="project" value="UniProtKB-KW"/>
</dbReference>
<feature type="active site" description="O-(5'-phospho-DNA)-tyrosine intermediate" evidence="10">
    <location>
        <position position="281"/>
    </location>
</feature>
<dbReference type="PROSITE" id="PS00396">
    <property type="entry name" value="TOPO_IA_1"/>
    <property type="match status" value="1"/>
</dbReference>
<feature type="site" description="Interaction with DNA" evidence="10">
    <location>
        <position position="144"/>
    </location>
</feature>
<evidence type="ECO:0000256" key="4">
    <source>
        <dbReference type="ARBA" id="ARBA00022771"/>
    </source>
</evidence>
<evidence type="ECO:0000313" key="13">
    <source>
        <dbReference type="EMBL" id="OGM55526.1"/>
    </source>
</evidence>
<dbReference type="Gene3D" id="2.70.20.10">
    <property type="entry name" value="Topoisomerase I, domain 3"/>
    <property type="match status" value="1"/>
</dbReference>
<dbReference type="Pfam" id="PF01751">
    <property type="entry name" value="Toprim"/>
    <property type="match status" value="1"/>
</dbReference>
<evidence type="ECO:0000256" key="1">
    <source>
        <dbReference type="ARBA" id="ARBA00000213"/>
    </source>
</evidence>
<dbReference type="InterPro" id="IPR013498">
    <property type="entry name" value="Topo_IA_Znf"/>
</dbReference>
<dbReference type="InterPro" id="IPR023406">
    <property type="entry name" value="Topo_IA_AS"/>
</dbReference>
<dbReference type="Gene3D" id="3.30.65.10">
    <property type="entry name" value="Bacterial Topoisomerase I, domain 1"/>
    <property type="match status" value="2"/>
</dbReference>
<feature type="site" description="Interaction with DNA" evidence="10">
    <location>
        <position position="135"/>
    </location>
</feature>
<dbReference type="PANTHER" id="PTHR42785">
    <property type="entry name" value="DNA TOPOISOMERASE, TYPE IA, CORE"/>
    <property type="match status" value="1"/>
</dbReference>
<dbReference type="GO" id="GO:0006265">
    <property type="term" value="P:DNA topological change"/>
    <property type="evidence" value="ECO:0007669"/>
    <property type="project" value="UniProtKB-UniRule"/>
</dbReference>
<dbReference type="SUPFAM" id="SSF56712">
    <property type="entry name" value="Prokaryotic type I DNA topoisomerase"/>
    <property type="match status" value="1"/>
</dbReference>
<comment type="catalytic activity">
    <reaction evidence="1 10">
        <text>ATP-independent breakage of single-stranded DNA, followed by passage and rejoining.</text>
        <dbReference type="EC" id="5.6.2.1"/>
    </reaction>
</comment>
<dbReference type="InterPro" id="IPR000380">
    <property type="entry name" value="Topo_IA"/>
</dbReference>
<evidence type="ECO:0000256" key="9">
    <source>
        <dbReference type="ARBA" id="ARBA00023235"/>
    </source>
</evidence>
<dbReference type="SUPFAM" id="SSF57783">
    <property type="entry name" value="Zinc beta-ribbon"/>
    <property type="match status" value="1"/>
</dbReference>
<evidence type="ECO:0000259" key="12">
    <source>
        <dbReference type="PROSITE" id="PS52039"/>
    </source>
</evidence>
<evidence type="ECO:0000256" key="2">
    <source>
        <dbReference type="ARBA" id="ARBA00009446"/>
    </source>
</evidence>
<accession>A0A1F8AUX1</accession>
<dbReference type="CDD" id="cd03363">
    <property type="entry name" value="TOPRIM_TopoIA_TopoI"/>
    <property type="match status" value="1"/>
</dbReference>
<name>A0A1F8AUX1_9BACT</name>
<evidence type="ECO:0000313" key="14">
    <source>
        <dbReference type="Proteomes" id="UP000178603"/>
    </source>
</evidence>